<dbReference type="SUPFAM" id="SSF69322">
    <property type="entry name" value="Tricorn protease domain 2"/>
    <property type="match status" value="1"/>
</dbReference>
<feature type="domain" description="Peptidase S9 prolyl oligopeptidase catalytic" evidence="2">
    <location>
        <begin position="432"/>
        <end position="644"/>
    </location>
</feature>
<dbReference type="Gene3D" id="3.40.50.1820">
    <property type="entry name" value="alpha/beta hydrolase"/>
    <property type="match status" value="1"/>
</dbReference>
<evidence type="ECO:0000313" key="5">
    <source>
        <dbReference type="WBParaSite" id="EVEC_0001026501-mRNA-1"/>
    </source>
</evidence>
<dbReference type="Pfam" id="PF00326">
    <property type="entry name" value="Peptidase_S9"/>
    <property type="match status" value="1"/>
</dbReference>
<dbReference type="GO" id="GO:0006508">
    <property type="term" value="P:proteolysis"/>
    <property type="evidence" value="ECO:0007669"/>
    <property type="project" value="InterPro"/>
</dbReference>
<dbReference type="GO" id="GO:0004252">
    <property type="term" value="F:serine-type endopeptidase activity"/>
    <property type="evidence" value="ECO:0007669"/>
    <property type="project" value="InterPro"/>
</dbReference>
<dbReference type="STRING" id="51028.A0A0N4VHG4"/>
<proteinExistence type="predicted"/>
<evidence type="ECO:0000313" key="4">
    <source>
        <dbReference type="Proteomes" id="UP000274131"/>
    </source>
</evidence>
<dbReference type="EMBL" id="UXUI01010169">
    <property type="protein sequence ID" value="VDD94858.1"/>
    <property type="molecule type" value="Genomic_DNA"/>
</dbReference>
<organism evidence="5">
    <name type="scientific">Enterobius vermicularis</name>
    <name type="common">Human pinworm</name>
    <dbReference type="NCBI Taxonomy" id="51028"/>
    <lineage>
        <taxon>Eukaryota</taxon>
        <taxon>Metazoa</taxon>
        <taxon>Ecdysozoa</taxon>
        <taxon>Nematoda</taxon>
        <taxon>Chromadorea</taxon>
        <taxon>Rhabditida</taxon>
        <taxon>Spirurina</taxon>
        <taxon>Oxyuridomorpha</taxon>
        <taxon>Oxyuroidea</taxon>
        <taxon>Oxyuridae</taxon>
        <taxon>Enterobius</taxon>
    </lineage>
</organism>
<dbReference type="SUPFAM" id="SSF53474">
    <property type="entry name" value="alpha/beta-Hydrolases"/>
    <property type="match status" value="1"/>
</dbReference>
<sequence length="667" mass="74217">MKTIAEYGSWESNIDAETVIAGNCRNISELQAAKGSVFWLEQQFVGGRNTIFQFKDGKVIEWTPSDVSVRNSVHEYGGGSFIVSSDQVYFVTENGVYLQKDPHAKPQRIVQASKNCRFADLDYFNGNIYAVNEIHSELQEERRVENLLIKITHDGLTQKIVPFPYSLLLYGQQCFLKAFGADFYACPRVSPDGGLIAWMEWNLPGMPWDETTIKVARLDRKGNIDKVVSSLSRKGVNFHGPQWGPCSELYVISDQTGWWNVYLVDFEKGKLKYNIFPVDTEIGSPSWVFGDRQFAVNKTGALLNIAGKMSFKVFDGECKTLKTQFFGQFSHLKLADEDTAYCIASGPARCASVIEVHLNSEEVNVLRESRDSKELGSYDIALGEEITFVSDGVPVKGWFYAPFSSRYMAPEETLPPVLLIAHGGPTANTSNSLSMKIQFFTSRGFAVFDVNYRGSTGYGTKFRNMLLGSWGVVDRDDMINAANYLIQHQLVNPKRVCIMGSSAGGYLLLSAILHSDVFAAAASLYGVSDLVGLFKETHKFEQGYNEQLIGKYPEDLDIYNQRSPINRAKELNCPVCFFHGTEDTVVPMSQSLIFYEALKSKGLITAFQTFPGSVFSSEGHGFRGAAATKMALNGPYYFFCKVLGINPSVTAKIKIDNLPGERKVQAA</sequence>
<dbReference type="AlphaFoldDB" id="A0A0N4VHG4"/>
<dbReference type="Proteomes" id="UP000274131">
    <property type="component" value="Unassembled WGS sequence"/>
</dbReference>
<dbReference type="PANTHER" id="PTHR43056">
    <property type="entry name" value="PEPTIDASE S9 PROLYL OLIGOPEPTIDASE"/>
    <property type="match status" value="1"/>
</dbReference>
<dbReference type="WBParaSite" id="EVEC_0001026501-mRNA-1">
    <property type="protein sequence ID" value="EVEC_0001026501-mRNA-1"/>
    <property type="gene ID" value="EVEC_0001026501"/>
</dbReference>
<dbReference type="InterPro" id="IPR029058">
    <property type="entry name" value="AB_hydrolase_fold"/>
</dbReference>
<evidence type="ECO:0000313" key="3">
    <source>
        <dbReference type="EMBL" id="VDD94858.1"/>
    </source>
</evidence>
<dbReference type="InterPro" id="IPR002471">
    <property type="entry name" value="Pept_S9_AS"/>
</dbReference>
<dbReference type="InterPro" id="IPR001375">
    <property type="entry name" value="Peptidase_S9_cat"/>
</dbReference>
<reference evidence="5" key="1">
    <citation type="submission" date="2017-02" db="UniProtKB">
        <authorList>
            <consortium name="WormBaseParasite"/>
        </authorList>
    </citation>
    <scope>IDENTIFICATION</scope>
</reference>
<dbReference type="InterPro" id="IPR050585">
    <property type="entry name" value="Xaa-Pro_dipeptidyl-ppase/CocE"/>
</dbReference>
<gene>
    <name evidence="3" type="ORF">EVEC_LOCUS9609</name>
</gene>
<protein>
    <submittedName>
        <fullName evidence="5">Peptidase_S9 domain-containing protein</fullName>
    </submittedName>
</protein>
<dbReference type="PANTHER" id="PTHR43056:SF5">
    <property type="entry name" value="PEPTIDASE S9 PROLYL OLIGOPEPTIDASE CATALYTIC DOMAIN-CONTAINING PROTEIN"/>
    <property type="match status" value="1"/>
</dbReference>
<keyword evidence="1" id="KW-0378">Hydrolase</keyword>
<keyword evidence="4" id="KW-1185">Reference proteome</keyword>
<evidence type="ECO:0000259" key="2">
    <source>
        <dbReference type="Pfam" id="PF00326"/>
    </source>
</evidence>
<dbReference type="OrthoDB" id="416344at2759"/>
<dbReference type="PROSITE" id="PS00708">
    <property type="entry name" value="PRO_ENDOPEP_SER"/>
    <property type="match status" value="1"/>
</dbReference>
<accession>A0A0N4VHG4</accession>
<reference evidence="3 4" key="2">
    <citation type="submission" date="2018-10" db="EMBL/GenBank/DDBJ databases">
        <authorList>
            <consortium name="Pathogen Informatics"/>
        </authorList>
    </citation>
    <scope>NUCLEOTIDE SEQUENCE [LARGE SCALE GENOMIC DNA]</scope>
</reference>
<evidence type="ECO:0000256" key="1">
    <source>
        <dbReference type="ARBA" id="ARBA00022801"/>
    </source>
</evidence>
<name>A0A0N4VHG4_ENTVE</name>